<protein>
    <submittedName>
        <fullName evidence="3">GIY-YIG nuclease family protein</fullName>
    </submittedName>
</protein>
<dbReference type="STRING" id="683150.G205_20397"/>
<comment type="similarity">
    <text evidence="1">Belongs to the UPF0213 family.</text>
</comment>
<proteinExistence type="inferred from homology"/>
<comment type="caution">
    <text evidence="3">The sequence shown here is derived from an EMBL/GenBank/DDBJ whole genome shotgun (WGS) entry which is preliminary data.</text>
</comment>
<evidence type="ECO:0000256" key="1">
    <source>
        <dbReference type="ARBA" id="ARBA00007435"/>
    </source>
</evidence>
<dbReference type="EMBL" id="SMZQ01000005">
    <property type="protein sequence ID" value="TDL37161.1"/>
    <property type="molecule type" value="Genomic_DNA"/>
</dbReference>
<dbReference type="OrthoDB" id="9797095at2"/>
<dbReference type="RefSeq" id="WP_133348829.1">
    <property type="nucleotide sequence ID" value="NZ_SMZQ01000005.1"/>
</dbReference>
<evidence type="ECO:0000313" key="3">
    <source>
        <dbReference type="EMBL" id="TDL37161.1"/>
    </source>
</evidence>
<dbReference type="InterPro" id="IPR050190">
    <property type="entry name" value="UPF0213_domain"/>
</dbReference>
<sequence>MPFAYMLRRSDGSYYVGSTTNLELRLAQHQTGDGAAYTRRRRPVKLVWFEEFSRVDQAFAREKQVQGWSRRKREALITGDHHALPTLSKGPSSRRPR</sequence>
<feature type="domain" description="GIY-YIG" evidence="2">
    <location>
        <begin position="1"/>
        <end position="75"/>
    </location>
</feature>
<organism evidence="3 4">
    <name type="scientific">Arthrobacter nitrophenolicus</name>
    <dbReference type="NCBI Taxonomy" id="683150"/>
    <lineage>
        <taxon>Bacteria</taxon>
        <taxon>Bacillati</taxon>
        <taxon>Actinomycetota</taxon>
        <taxon>Actinomycetes</taxon>
        <taxon>Micrococcales</taxon>
        <taxon>Micrococcaceae</taxon>
        <taxon>Arthrobacter</taxon>
    </lineage>
</organism>
<evidence type="ECO:0000313" key="4">
    <source>
        <dbReference type="Proteomes" id="UP000294621"/>
    </source>
</evidence>
<dbReference type="InterPro" id="IPR000305">
    <property type="entry name" value="GIY-YIG_endonuc"/>
</dbReference>
<dbReference type="Gene3D" id="3.40.1440.10">
    <property type="entry name" value="GIY-YIG endonuclease"/>
    <property type="match status" value="1"/>
</dbReference>
<dbReference type="Pfam" id="PF01541">
    <property type="entry name" value="GIY-YIG"/>
    <property type="match status" value="1"/>
</dbReference>
<dbReference type="PROSITE" id="PS50164">
    <property type="entry name" value="GIY_YIG"/>
    <property type="match status" value="1"/>
</dbReference>
<dbReference type="AlphaFoldDB" id="A0A4R5XYX4"/>
<gene>
    <name evidence="3" type="ORF">E2R57_10390</name>
</gene>
<name>A0A4R5XYX4_9MICC</name>
<dbReference type="PANTHER" id="PTHR34477">
    <property type="entry name" value="UPF0213 PROTEIN YHBQ"/>
    <property type="match status" value="1"/>
</dbReference>
<dbReference type="SUPFAM" id="SSF82771">
    <property type="entry name" value="GIY-YIG endonuclease"/>
    <property type="match status" value="1"/>
</dbReference>
<accession>A0A4R5XYX4</accession>
<dbReference type="PANTHER" id="PTHR34477:SF1">
    <property type="entry name" value="UPF0213 PROTEIN YHBQ"/>
    <property type="match status" value="1"/>
</dbReference>
<dbReference type="CDD" id="cd10456">
    <property type="entry name" value="GIY-YIG_UPF0213"/>
    <property type="match status" value="1"/>
</dbReference>
<reference evidence="3 4" key="1">
    <citation type="submission" date="2019-03" db="EMBL/GenBank/DDBJ databases">
        <title>Genome Sequencing and Assembly of Various Microbes Isolated from Partially Reclaimed Soil and Acid Mine Drainage (AMD) Site.</title>
        <authorList>
            <person name="Steinbock B."/>
            <person name="Bechtold R."/>
            <person name="Sevigny J.L."/>
            <person name="Thomas D."/>
            <person name="Cuthill L.R."/>
            <person name="Aveiro Johannsen E.J."/>
            <person name="Thomas K."/>
            <person name="Ghosh A."/>
        </authorList>
    </citation>
    <scope>NUCLEOTIDE SEQUENCE [LARGE SCALE GENOMIC DNA]</scope>
    <source>
        <strain evidence="3 4">S-A1</strain>
    </source>
</reference>
<evidence type="ECO:0000259" key="2">
    <source>
        <dbReference type="PROSITE" id="PS50164"/>
    </source>
</evidence>
<dbReference type="Proteomes" id="UP000294621">
    <property type="component" value="Unassembled WGS sequence"/>
</dbReference>
<dbReference type="InterPro" id="IPR035901">
    <property type="entry name" value="GIY-YIG_endonuc_sf"/>
</dbReference>